<dbReference type="SMART" id="SM00382">
    <property type="entry name" value="AAA"/>
    <property type="match status" value="1"/>
</dbReference>
<dbReference type="Pfam" id="PF00005">
    <property type="entry name" value="ABC_tran"/>
    <property type="match status" value="1"/>
</dbReference>
<comment type="similarity">
    <text evidence="2">Belongs to the ABC transporter superfamily.</text>
</comment>
<evidence type="ECO:0000256" key="9">
    <source>
        <dbReference type="SAM" id="MobiDB-lite"/>
    </source>
</evidence>
<evidence type="ECO:0000256" key="3">
    <source>
        <dbReference type="ARBA" id="ARBA00022448"/>
    </source>
</evidence>
<dbReference type="GO" id="GO:0055085">
    <property type="term" value="P:transmembrane transport"/>
    <property type="evidence" value="ECO:0007669"/>
    <property type="project" value="UniProtKB-ARBA"/>
</dbReference>
<dbReference type="GO" id="GO:0005524">
    <property type="term" value="F:ATP binding"/>
    <property type="evidence" value="ECO:0007669"/>
    <property type="project" value="UniProtKB-KW"/>
</dbReference>
<dbReference type="FunFam" id="3.40.50.300:FF:000016">
    <property type="entry name" value="Oligopeptide ABC transporter ATP-binding component"/>
    <property type="match status" value="1"/>
</dbReference>
<dbReference type="PANTHER" id="PTHR43297">
    <property type="entry name" value="OLIGOPEPTIDE TRANSPORT ATP-BINDING PROTEIN APPD"/>
    <property type="match status" value="1"/>
</dbReference>
<keyword evidence="6" id="KW-0547">Nucleotide-binding</keyword>
<proteinExistence type="inferred from homology"/>
<evidence type="ECO:0000313" key="11">
    <source>
        <dbReference type="EMBL" id="SIO64862.1"/>
    </source>
</evidence>
<dbReference type="InterPro" id="IPR027417">
    <property type="entry name" value="P-loop_NTPase"/>
</dbReference>
<evidence type="ECO:0000313" key="12">
    <source>
        <dbReference type="Proteomes" id="UP000185151"/>
    </source>
</evidence>
<evidence type="ECO:0000256" key="8">
    <source>
        <dbReference type="ARBA" id="ARBA00023136"/>
    </source>
</evidence>
<evidence type="ECO:0000256" key="1">
    <source>
        <dbReference type="ARBA" id="ARBA00004417"/>
    </source>
</evidence>
<dbReference type="GO" id="GO:0015833">
    <property type="term" value="P:peptide transport"/>
    <property type="evidence" value="ECO:0007669"/>
    <property type="project" value="InterPro"/>
</dbReference>
<dbReference type="AlphaFoldDB" id="A0A1N6L7T6"/>
<dbReference type="RefSeq" id="WP_253190240.1">
    <property type="nucleotide sequence ID" value="NZ_FSRU01000002.1"/>
</dbReference>
<sequence>MEQPPRSFHSLSPEGAGQPASGGRARADQKLLTIRNLAVNFNGLPAVDRINLDVAPGEVVGVVGESGSGKSVTMMALMGLIDAPGKVSADEVTFDGKDLLKASPKERRKIIGKDIAMVFQDALTSLNPSYTVGYQIKEVLKLHEGLRGAALHQRALELLDQVGIPDAKNRIMSFPHQMSGGMNQRVMIAMAVACNPKLLIADEPTTALDVTIQAQIMELLVKLQKERGMALVLISHDLAVVSEVAQRVAVMYAGEVIETNKVPDIFAAPHHPYTEALLAAIPEHNVGAVRLAALPGMVPGRDDRPKGCLFAPRCKYVVDDCTKARPALAPLPGLADATANATADATPNAATEVTRVRCIKPLNLTGDANVHTHGGAR</sequence>
<keyword evidence="8" id="KW-0472">Membrane</keyword>
<evidence type="ECO:0000259" key="10">
    <source>
        <dbReference type="PROSITE" id="PS50893"/>
    </source>
</evidence>
<dbReference type="Pfam" id="PF08352">
    <property type="entry name" value="oligo_HPY"/>
    <property type="match status" value="1"/>
</dbReference>
<keyword evidence="12" id="KW-1185">Reference proteome</keyword>
<organism evidence="11 12">
    <name type="scientific">Paraburkholderia phenazinium</name>
    <dbReference type="NCBI Taxonomy" id="60549"/>
    <lineage>
        <taxon>Bacteria</taxon>
        <taxon>Pseudomonadati</taxon>
        <taxon>Pseudomonadota</taxon>
        <taxon>Betaproteobacteria</taxon>
        <taxon>Burkholderiales</taxon>
        <taxon>Burkholderiaceae</taxon>
        <taxon>Paraburkholderia</taxon>
    </lineage>
</organism>
<keyword evidence="3" id="KW-0813">Transport</keyword>
<dbReference type="GO" id="GO:0005886">
    <property type="term" value="C:plasma membrane"/>
    <property type="evidence" value="ECO:0007669"/>
    <property type="project" value="UniProtKB-SubCell"/>
</dbReference>
<dbReference type="CDD" id="cd03257">
    <property type="entry name" value="ABC_NikE_OppD_transporters"/>
    <property type="match status" value="1"/>
</dbReference>
<feature type="region of interest" description="Disordered" evidence="9">
    <location>
        <begin position="1"/>
        <end position="25"/>
    </location>
</feature>
<dbReference type="InterPro" id="IPR013563">
    <property type="entry name" value="Oligopep_ABC_C"/>
</dbReference>
<evidence type="ECO:0000256" key="4">
    <source>
        <dbReference type="ARBA" id="ARBA00022475"/>
    </source>
</evidence>
<accession>A0A1N6L7T6</accession>
<dbReference type="SUPFAM" id="SSF52540">
    <property type="entry name" value="P-loop containing nucleoside triphosphate hydrolases"/>
    <property type="match status" value="1"/>
</dbReference>
<dbReference type="InterPro" id="IPR003593">
    <property type="entry name" value="AAA+_ATPase"/>
</dbReference>
<dbReference type="NCBIfam" id="TIGR01727">
    <property type="entry name" value="oligo_HPY"/>
    <property type="match status" value="1"/>
</dbReference>
<dbReference type="InterPro" id="IPR003439">
    <property type="entry name" value="ABC_transporter-like_ATP-bd"/>
</dbReference>
<protein>
    <submittedName>
        <fullName evidence="11">Dipeptide transport system ATP-binding protein</fullName>
    </submittedName>
</protein>
<dbReference type="PANTHER" id="PTHR43297:SF2">
    <property type="entry name" value="DIPEPTIDE TRANSPORT ATP-BINDING PROTEIN DPPD"/>
    <property type="match status" value="1"/>
</dbReference>
<dbReference type="EMBL" id="FSRU01000002">
    <property type="protein sequence ID" value="SIO64862.1"/>
    <property type="molecule type" value="Genomic_DNA"/>
</dbReference>
<dbReference type="PROSITE" id="PS50893">
    <property type="entry name" value="ABC_TRANSPORTER_2"/>
    <property type="match status" value="1"/>
</dbReference>
<comment type="subcellular location">
    <subcellularLocation>
        <location evidence="1">Cell inner membrane</location>
        <topology evidence="1">Peripheral membrane protein</topology>
    </subcellularLocation>
</comment>
<evidence type="ECO:0000256" key="7">
    <source>
        <dbReference type="ARBA" id="ARBA00022840"/>
    </source>
</evidence>
<dbReference type="GO" id="GO:0016887">
    <property type="term" value="F:ATP hydrolysis activity"/>
    <property type="evidence" value="ECO:0007669"/>
    <property type="project" value="InterPro"/>
</dbReference>
<keyword evidence="5" id="KW-0997">Cell inner membrane</keyword>
<evidence type="ECO:0000256" key="2">
    <source>
        <dbReference type="ARBA" id="ARBA00005417"/>
    </source>
</evidence>
<name>A0A1N6L7T6_9BURK</name>
<dbReference type="Gene3D" id="3.40.50.300">
    <property type="entry name" value="P-loop containing nucleotide triphosphate hydrolases"/>
    <property type="match status" value="1"/>
</dbReference>
<dbReference type="Proteomes" id="UP000185151">
    <property type="component" value="Unassembled WGS sequence"/>
</dbReference>
<keyword evidence="7 11" id="KW-0067">ATP-binding</keyword>
<reference evidence="11 12" key="1">
    <citation type="submission" date="2016-11" db="EMBL/GenBank/DDBJ databases">
        <authorList>
            <person name="Jaros S."/>
            <person name="Januszkiewicz K."/>
            <person name="Wedrychowicz H."/>
        </authorList>
    </citation>
    <scope>NUCLEOTIDE SEQUENCE [LARGE SCALE GENOMIC DNA]</scope>
    <source>
        <strain evidence="11 12">GAS95</strain>
    </source>
</reference>
<gene>
    <name evidence="11" type="ORF">SAMN05444165_6546</name>
</gene>
<keyword evidence="4" id="KW-1003">Cell membrane</keyword>
<feature type="domain" description="ABC transporter" evidence="10">
    <location>
        <begin position="32"/>
        <end position="278"/>
    </location>
</feature>
<evidence type="ECO:0000256" key="5">
    <source>
        <dbReference type="ARBA" id="ARBA00022519"/>
    </source>
</evidence>
<dbReference type="InterPro" id="IPR050388">
    <property type="entry name" value="ABC_Ni/Peptide_Import"/>
</dbReference>
<evidence type="ECO:0000256" key="6">
    <source>
        <dbReference type="ARBA" id="ARBA00022741"/>
    </source>
</evidence>